<keyword evidence="3" id="KW-0808">Transferase</keyword>
<sequence length="97" mass="11134">MHQNLKPSNLLLDADQKMKIADFGLSNNYQPGEKLCTFCGTPAFAALEIFWGWMYLGPLVDVWSLGIVLYIMVNEFEPFKGQDYQEMKQSVLTGHYH</sequence>
<protein>
    <recommendedName>
        <fullName evidence="1">non-specific serine/threonine protein kinase</fullName>
        <ecNumber evidence="1">2.7.11.1</ecNumber>
    </recommendedName>
</protein>
<dbReference type="PANTHER" id="PTHR24346:SF56">
    <property type="entry name" value="SERINE_THREONINE-PROTEIN KINASE MARK2"/>
    <property type="match status" value="1"/>
</dbReference>
<dbReference type="PANTHER" id="PTHR24346">
    <property type="entry name" value="MAP/MICROTUBULE AFFINITY-REGULATING KINASE"/>
    <property type="match status" value="1"/>
</dbReference>
<keyword evidence="9" id="KW-0812">Transmembrane</keyword>
<accession>A0A6B0SBW8</accession>
<dbReference type="EMBL" id="VBQZ03000222">
    <property type="protein sequence ID" value="MXQ98187.1"/>
    <property type="molecule type" value="Genomic_DNA"/>
</dbReference>
<evidence type="ECO:0000256" key="8">
    <source>
        <dbReference type="ARBA" id="ARBA00048679"/>
    </source>
</evidence>
<evidence type="ECO:0000256" key="2">
    <source>
        <dbReference type="ARBA" id="ARBA00022527"/>
    </source>
</evidence>
<dbReference type="EC" id="2.7.11.1" evidence="1"/>
<dbReference type="Gene3D" id="1.10.510.10">
    <property type="entry name" value="Transferase(Phosphotransferase) domain 1"/>
    <property type="match status" value="1"/>
</dbReference>
<dbReference type="GO" id="GO:0005737">
    <property type="term" value="C:cytoplasm"/>
    <property type="evidence" value="ECO:0007669"/>
    <property type="project" value="TreeGrafter"/>
</dbReference>
<evidence type="ECO:0000313" key="12">
    <source>
        <dbReference type="Proteomes" id="UP000322234"/>
    </source>
</evidence>
<evidence type="ECO:0000259" key="10">
    <source>
        <dbReference type="PROSITE" id="PS50011"/>
    </source>
</evidence>
<keyword evidence="9" id="KW-0472">Membrane</keyword>
<evidence type="ECO:0000256" key="4">
    <source>
        <dbReference type="ARBA" id="ARBA00022741"/>
    </source>
</evidence>
<dbReference type="PROSITE" id="PS50011">
    <property type="entry name" value="PROTEIN_KINASE_DOM"/>
    <property type="match status" value="1"/>
</dbReference>
<dbReference type="GO" id="GO:0005524">
    <property type="term" value="F:ATP binding"/>
    <property type="evidence" value="ECO:0007669"/>
    <property type="project" value="UniProtKB-KW"/>
</dbReference>
<reference evidence="11" key="1">
    <citation type="submission" date="2019-10" db="EMBL/GenBank/DDBJ databases">
        <title>The sequence and de novo assembly of the wild yak genome.</title>
        <authorList>
            <person name="Liu Y."/>
        </authorList>
    </citation>
    <scope>NUCLEOTIDE SEQUENCE [LARGE SCALE GENOMIC DNA]</scope>
    <source>
        <strain evidence="11">WY2019</strain>
    </source>
</reference>
<evidence type="ECO:0000256" key="7">
    <source>
        <dbReference type="ARBA" id="ARBA00047899"/>
    </source>
</evidence>
<keyword evidence="5" id="KW-0418">Kinase</keyword>
<comment type="catalytic activity">
    <reaction evidence="8">
        <text>L-seryl-[protein] + ATP = O-phospho-L-seryl-[protein] + ADP + H(+)</text>
        <dbReference type="Rhea" id="RHEA:17989"/>
        <dbReference type="Rhea" id="RHEA-COMP:9863"/>
        <dbReference type="Rhea" id="RHEA-COMP:11604"/>
        <dbReference type="ChEBI" id="CHEBI:15378"/>
        <dbReference type="ChEBI" id="CHEBI:29999"/>
        <dbReference type="ChEBI" id="CHEBI:30616"/>
        <dbReference type="ChEBI" id="CHEBI:83421"/>
        <dbReference type="ChEBI" id="CHEBI:456216"/>
        <dbReference type="EC" id="2.7.11.1"/>
    </reaction>
</comment>
<organism evidence="11 12">
    <name type="scientific">Bos mutus</name>
    <name type="common">wild yak</name>
    <dbReference type="NCBI Taxonomy" id="72004"/>
    <lineage>
        <taxon>Eukaryota</taxon>
        <taxon>Metazoa</taxon>
        <taxon>Chordata</taxon>
        <taxon>Craniata</taxon>
        <taxon>Vertebrata</taxon>
        <taxon>Euteleostomi</taxon>
        <taxon>Mammalia</taxon>
        <taxon>Eutheria</taxon>
        <taxon>Laurasiatheria</taxon>
        <taxon>Artiodactyla</taxon>
        <taxon>Ruminantia</taxon>
        <taxon>Pecora</taxon>
        <taxon>Bovidae</taxon>
        <taxon>Bovinae</taxon>
        <taxon>Bos</taxon>
    </lineage>
</organism>
<name>A0A6B0SBW8_9CETA</name>
<comment type="catalytic activity">
    <reaction evidence="7">
        <text>L-threonyl-[protein] + ATP = O-phospho-L-threonyl-[protein] + ADP + H(+)</text>
        <dbReference type="Rhea" id="RHEA:46608"/>
        <dbReference type="Rhea" id="RHEA-COMP:11060"/>
        <dbReference type="Rhea" id="RHEA-COMP:11605"/>
        <dbReference type="ChEBI" id="CHEBI:15378"/>
        <dbReference type="ChEBI" id="CHEBI:30013"/>
        <dbReference type="ChEBI" id="CHEBI:30616"/>
        <dbReference type="ChEBI" id="CHEBI:61977"/>
        <dbReference type="ChEBI" id="CHEBI:456216"/>
        <dbReference type="EC" id="2.7.11.1"/>
    </reaction>
</comment>
<keyword evidence="2" id="KW-0723">Serine/threonine-protein kinase</keyword>
<keyword evidence="9" id="KW-1133">Transmembrane helix</keyword>
<keyword evidence="12" id="KW-1185">Reference proteome</keyword>
<dbReference type="Pfam" id="PF00069">
    <property type="entry name" value="Pkinase"/>
    <property type="match status" value="1"/>
</dbReference>
<dbReference type="GO" id="GO:0035556">
    <property type="term" value="P:intracellular signal transduction"/>
    <property type="evidence" value="ECO:0007669"/>
    <property type="project" value="TreeGrafter"/>
</dbReference>
<dbReference type="GO" id="GO:0050321">
    <property type="term" value="F:tau-protein kinase activity"/>
    <property type="evidence" value="ECO:0007669"/>
    <property type="project" value="TreeGrafter"/>
</dbReference>
<proteinExistence type="predicted"/>
<evidence type="ECO:0000313" key="11">
    <source>
        <dbReference type="EMBL" id="MXQ98187.1"/>
    </source>
</evidence>
<dbReference type="Proteomes" id="UP000322234">
    <property type="component" value="Unassembled WGS sequence"/>
</dbReference>
<comment type="caution">
    <text evidence="11">The sequence shown here is derived from an EMBL/GenBank/DDBJ whole genome shotgun (WGS) entry which is preliminary data.</text>
</comment>
<feature type="transmembrane region" description="Helical" evidence="9">
    <location>
        <begin position="50"/>
        <end position="73"/>
    </location>
</feature>
<keyword evidence="4" id="KW-0547">Nucleotide-binding</keyword>
<evidence type="ECO:0000256" key="1">
    <source>
        <dbReference type="ARBA" id="ARBA00012513"/>
    </source>
</evidence>
<evidence type="ECO:0000256" key="9">
    <source>
        <dbReference type="SAM" id="Phobius"/>
    </source>
</evidence>
<dbReference type="GO" id="GO:0000226">
    <property type="term" value="P:microtubule cytoskeleton organization"/>
    <property type="evidence" value="ECO:0007669"/>
    <property type="project" value="TreeGrafter"/>
</dbReference>
<dbReference type="AlphaFoldDB" id="A0A6B0SBW8"/>
<evidence type="ECO:0000256" key="3">
    <source>
        <dbReference type="ARBA" id="ARBA00022679"/>
    </source>
</evidence>
<evidence type="ECO:0000256" key="5">
    <source>
        <dbReference type="ARBA" id="ARBA00022777"/>
    </source>
</evidence>
<dbReference type="InterPro" id="IPR011009">
    <property type="entry name" value="Kinase-like_dom_sf"/>
</dbReference>
<evidence type="ECO:0000256" key="6">
    <source>
        <dbReference type="ARBA" id="ARBA00022840"/>
    </source>
</evidence>
<dbReference type="SUPFAM" id="SSF56112">
    <property type="entry name" value="Protein kinase-like (PK-like)"/>
    <property type="match status" value="1"/>
</dbReference>
<feature type="domain" description="Protein kinase" evidence="10">
    <location>
        <begin position="1"/>
        <end position="97"/>
    </location>
</feature>
<dbReference type="InterPro" id="IPR000719">
    <property type="entry name" value="Prot_kinase_dom"/>
</dbReference>
<keyword evidence="6" id="KW-0067">ATP-binding</keyword>
<gene>
    <name evidence="11" type="ORF">E5288_WYG021980</name>
</gene>